<comment type="caution">
    <text evidence="1">The sequence shown here is derived from an EMBL/GenBank/DDBJ whole genome shotgun (WGS) entry which is preliminary data.</text>
</comment>
<dbReference type="Proteomes" id="UP001519460">
    <property type="component" value="Unassembled WGS sequence"/>
</dbReference>
<evidence type="ECO:0000313" key="1">
    <source>
        <dbReference type="EMBL" id="KAK7474021.1"/>
    </source>
</evidence>
<gene>
    <name evidence="1" type="ORF">BaRGS_00034731</name>
</gene>
<dbReference type="AlphaFoldDB" id="A0ABD0JGQ8"/>
<sequence>SVVRLTAPYPRFNHRVTYKLLFSEDDFMHSLNDTRCRKETCGDRYTLSF</sequence>
<feature type="non-terminal residue" evidence="1">
    <location>
        <position position="1"/>
    </location>
</feature>
<proteinExistence type="predicted"/>
<dbReference type="EMBL" id="JACVVK020000450">
    <property type="protein sequence ID" value="KAK7474021.1"/>
    <property type="molecule type" value="Genomic_DNA"/>
</dbReference>
<evidence type="ECO:0000313" key="2">
    <source>
        <dbReference type="Proteomes" id="UP001519460"/>
    </source>
</evidence>
<accession>A0ABD0JGQ8</accession>
<keyword evidence="2" id="KW-1185">Reference proteome</keyword>
<organism evidence="1 2">
    <name type="scientific">Batillaria attramentaria</name>
    <dbReference type="NCBI Taxonomy" id="370345"/>
    <lineage>
        <taxon>Eukaryota</taxon>
        <taxon>Metazoa</taxon>
        <taxon>Spiralia</taxon>
        <taxon>Lophotrochozoa</taxon>
        <taxon>Mollusca</taxon>
        <taxon>Gastropoda</taxon>
        <taxon>Caenogastropoda</taxon>
        <taxon>Sorbeoconcha</taxon>
        <taxon>Cerithioidea</taxon>
        <taxon>Batillariidae</taxon>
        <taxon>Batillaria</taxon>
    </lineage>
</organism>
<reference evidence="1 2" key="1">
    <citation type="journal article" date="2023" name="Sci. Data">
        <title>Genome assembly of the Korean intertidal mud-creeper Batillaria attramentaria.</title>
        <authorList>
            <person name="Patra A.K."/>
            <person name="Ho P.T."/>
            <person name="Jun S."/>
            <person name="Lee S.J."/>
            <person name="Kim Y."/>
            <person name="Won Y.J."/>
        </authorList>
    </citation>
    <scope>NUCLEOTIDE SEQUENCE [LARGE SCALE GENOMIC DNA]</scope>
    <source>
        <strain evidence="1">Wonlab-2016</strain>
    </source>
</reference>
<protein>
    <submittedName>
        <fullName evidence="1">Uncharacterized protein</fullName>
    </submittedName>
</protein>
<name>A0ABD0JGQ8_9CAEN</name>